<feature type="region of interest" description="Disordered" evidence="1">
    <location>
        <begin position="190"/>
        <end position="211"/>
    </location>
</feature>
<evidence type="ECO:0000313" key="2">
    <source>
        <dbReference type="EMBL" id="URE27641.1"/>
    </source>
</evidence>
<reference evidence="2" key="1">
    <citation type="submission" date="2022-05" db="EMBL/GenBank/DDBJ databases">
        <title>The Musa troglodytarum L. genome provides insights into the mechanism of non-climacteric behaviour and enrichment of carotenoids.</title>
        <authorList>
            <person name="Wang J."/>
        </authorList>
    </citation>
    <scope>NUCLEOTIDE SEQUENCE</scope>
    <source>
        <tissue evidence="2">Leaf</tissue>
    </source>
</reference>
<proteinExistence type="predicted"/>
<dbReference type="AlphaFoldDB" id="A0A9E7H4X6"/>
<dbReference type="Proteomes" id="UP001055439">
    <property type="component" value="Chromosome 8"/>
</dbReference>
<evidence type="ECO:0000256" key="1">
    <source>
        <dbReference type="SAM" id="MobiDB-lite"/>
    </source>
</evidence>
<accession>A0A9E7H4X6</accession>
<sequence>MAANKRWDEMDKLMLTQRKIYESDVLKVELHDDKDEGRRPQDEKKNLLPKTPLCICAFEEAENMRIKHWVSPRHSAPLAPAHQHPFSSPVSFLGLLLLLLLRLCCRPDRDHLGAPVFPHSLPTTLMGSTIPITVSFSSFISMDIEWIAVRIQNHSEEDYETQRGTGLIYYLEGWKLLSLPPSCPCYRGRPLSPQPSAITPRNTTVRDPRKRTQGTELELTFMSADIFFKNERRGMEKSYQLSK</sequence>
<feature type="compositionally biased region" description="Polar residues" evidence="1">
    <location>
        <begin position="194"/>
        <end position="205"/>
    </location>
</feature>
<keyword evidence="3" id="KW-1185">Reference proteome</keyword>
<organism evidence="2 3">
    <name type="scientific">Musa troglodytarum</name>
    <name type="common">fe'i banana</name>
    <dbReference type="NCBI Taxonomy" id="320322"/>
    <lineage>
        <taxon>Eukaryota</taxon>
        <taxon>Viridiplantae</taxon>
        <taxon>Streptophyta</taxon>
        <taxon>Embryophyta</taxon>
        <taxon>Tracheophyta</taxon>
        <taxon>Spermatophyta</taxon>
        <taxon>Magnoliopsida</taxon>
        <taxon>Liliopsida</taxon>
        <taxon>Zingiberales</taxon>
        <taxon>Musaceae</taxon>
        <taxon>Musa</taxon>
    </lineage>
</organism>
<gene>
    <name evidence="2" type="ORF">MUK42_16598</name>
</gene>
<dbReference type="EMBL" id="CP097510">
    <property type="protein sequence ID" value="URE27641.1"/>
    <property type="molecule type" value="Genomic_DNA"/>
</dbReference>
<evidence type="ECO:0000313" key="3">
    <source>
        <dbReference type="Proteomes" id="UP001055439"/>
    </source>
</evidence>
<name>A0A9E7H4X6_9LILI</name>
<protein>
    <submittedName>
        <fullName evidence="2">Uncharacterized protein</fullName>
    </submittedName>
</protein>